<proteinExistence type="predicted"/>
<keyword evidence="3" id="KW-1185">Reference proteome</keyword>
<feature type="signal peptide" evidence="1">
    <location>
        <begin position="1"/>
        <end position="19"/>
    </location>
</feature>
<protein>
    <recommendedName>
        <fullName evidence="4">Lipoprotein</fullName>
    </recommendedName>
</protein>
<dbReference type="RefSeq" id="WP_146827221.1">
    <property type="nucleotide sequence ID" value="NZ_BAAAYQ010000005.1"/>
</dbReference>
<dbReference type="AlphaFoldDB" id="A0A512HV69"/>
<evidence type="ECO:0000313" key="3">
    <source>
        <dbReference type="Proteomes" id="UP000321769"/>
    </source>
</evidence>
<dbReference type="PROSITE" id="PS51257">
    <property type="entry name" value="PROKAR_LIPOPROTEIN"/>
    <property type="match status" value="1"/>
</dbReference>
<dbReference type="Proteomes" id="UP000321769">
    <property type="component" value="Unassembled WGS sequence"/>
</dbReference>
<gene>
    <name evidence="2" type="ORF">AFL01nite_16760</name>
</gene>
<organism evidence="2 3">
    <name type="scientific">Aeromicrobium flavum</name>
    <dbReference type="NCBI Taxonomy" id="416568"/>
    <lineage>
        <taxon>Bacteria</taxon>
        <taxon>Bacillati</taxon>
        <taxon>Actinomycetota</taxon>
        <taxon>Actinomycetes</taxon>
        <taxon>Propionibacteriales</taxon>
        <taxon>Nocardioidaceae</taxon>
        <taxon>Aeromicrobium</taxon>
    </lineage>
</organism>
<evidence type="ECO:0000256" key="1">
    <source>
        <dbReference type="SAM" id="SignalP"/>
    </source>
</evidence>
<sequence length="161" mass="17097">MRIVAVALCLLLLAGCSEGPEPAPKDAQAWSEEYRPRLEAAVGEFVVSGNWFTEPSDEEVVAEEIHDEDGDMSFELDEPTIVSAFEVACYGGEELDFGYTLHNVAGNQARGAGAEITCDQRGHRVEVGRAGFGSEPVARVVLDAKAADETAVIVVGVGASR</sequence>
<keyword evidence="1" id="KW-0732">Signal</keyword>
<dbReference type="EMBL" id="BJZQ01000006">
    <property type="protein sequence ID" value="GEO89349.1"/>
    <property type="molecule type" value="Genomic_DNA"/>
</dbReference>
<comment type="caution">
    <text evidence="2">The sequence shown here is derived from an EMBL/GenBank/DDBJ whole genome shotgun (WGS) entry which is preliminary data.</text>
</comment>
<accession>A0A512HV69</accession>
<reference evidence="2 3" key="1">
    <citation type="submission" date="2019-07" db="EMBL/GenBank/DDBJ databases">
        <title>Whole genome shotgun sequence of Aeromicrobium flavum NBRC 107625.</title>
        <authorList>
            <person name="Hosoyama A."/>
            <person name="Uohara A."/>
            <person name="Ohji S."/>
            <person name="Ichikawa N."/>
        </authorList>
    </citation>
    <scope>NUCLEOTIDE SEQUENCE [LARGE SCALE GENOMIC DNA]</scope>
    <source>
        <strain evidence="2 3">NBRC 107625</strain>
    </source>
</reference>
<evidence type="ECO:0000313" key="2">
    <source>
        <dbReference type="EMBL" id="GEO89349.1"/>
    </source>
</evidence>
<feature type="chain" id="PRO_5039231029" description="Lipoprotein" evidence="1">
    <location>
        <begin position="20"/>
        <end position="161"/>
    </location>
</feature>
<name>A0A512HV69_9ACTN</name>
<evidence type="ECO:0008006" key="4">
    <source>
        <dbReference type="Google" id="ProtNLM"/>
    </source>
</evidence>